<dbReference type="InterPro" id="IPR016181">
    <property type="entry name" value="Acyl_CoA_acyltransferase"/>
</dbReference>
<dbReference type="PROSITE" id="PS51186">
    <property type="entry name" value="GNAT"/>
    <property type="match status" value="1"/>
</dbReference>
<dbReference type="InterPro" id="IPR000182">
    <property type="entry name" value="GNAT_dom"/>
</dbReference>
<evidence type="ECO:0000313" key="2">
    <source>
        <dbReference type="EMBL" id="CAA0079412.1"/>
    </source>
</evidence>
<proteinExistence type="predicted"/>
<dbReference type="CDD" id="cd04301">
    <property type="entry name" value="NAT_SF"/>
    <property type="match status" value="1"/>
</dbReference>
<dbReference type="OrthoDB" id="3216107at2"/>
<dbReference type="Pfam" id="PF00583">
    <property type="entry name" value="Acetyltransf_1"/>
    <property type="match status" value="1"/>
</dbReference>
<dbReference type="Proteomes" id="UP000441399">
    <property type="component" value="Unassembled WGS sequence"/>
</dbReference>
<dbReference type="Gene3D" id="3.40.630.30">
    <property type="match status" value="1"/>
</dbReference>
<protein>
    <recommendedName>
        <fullName evidence="1">N-acetyltransferase domain-containing protein</fullName>
    </recommendedName>
</protein>
<evidence type="ECO:0000259" key="1">
    <source>
        <dbReference type="PROSITE" id="PS51186"/>
    </source>
</evidence>
<name>A0A5S9MRK7_9GAMM</name>
<dbReference type="GO" id="GO:0016747">
    <property type="term" value="F:acyltransferase activity, transferring groups other than amino-acyl groups"/>
    <property type="evidence" value="ECO:0007669"/>
    <property type="project" value="InterPro"/>
</dbReference>
<sequence>MPQTLESANINNLIRLWQSMGASAWPDKRWRQSDSWPFRLFPVDVDQYDPEGWHPEHVRHADRVILPVFEPWYRSEVFQQRLQQTGWQVAFRQIAMVAPLKHADPSFRLADKPMEILEPSTTDDCRAWTAACSKAFGYWIDAVVIERLLGDPAATLLMGRLDDEVIATALIYQTGGILGVHQVGVIPAFQAQGYGQQMMKAVMQRCLILPEARYVTLQAAEAAVPLYEKLKFEKQFLIHCYQPIPDA</sequence>
<dbReference type="AlphaFoldDB" id="A0A5S9MRK7"/>
<feature type="domain" description="N-acetyltransferase" evidence="1">
    <location>
        <begin position="115"/>
        <end position="247"/>
    </location>
</feature>
<dbReference type="EMBL" id="CACSIO010000001">
    <property type="protein sequence ID" value="CAA0079412.1"/>
    <property type="molecule type" value="Genomic_DNA"/>
</dbReference>
<keyword evidence="3" id="KW-1185">Reference proteome</keyword>
<reference evidence="2 3" key="1">
    <citation type="submission" date="2019-11" db="EMBL/GenBank/DDBJ databases">
        <authorList>
            <person name="Holert J."/>
        </authorList>
    </citation>
    <scope>NUCLEOTIDE SEQUENCE [LARGE SCALE GENOMIC DNA]</scope>
    <source>
        <strain evidence="2">SB11_3</strain>
    </source>
</reference>
<evidence type="ECO:0000313" key="3">
    <source>
        <dbReference type="Proteomes" id="UP000441399"/>
    </source>
</evidence>
<organism evidence="2 3">
    <name type="scientific">BD1-7 clade bacterium</name>
    <dbReference type="NCBI Taxonomy" id="2029982"/>
    <lineage>
        <taxon>Bacteria</taxon>
        <taxon>Pseudomonadati</taxon>
        <taxon>Pseudomonadota</taxon>
        <taxon>Gammaproteobacteria</taxon>
        <taxon>Cellvibrionales</taxon>
        <taxon>Spongiibacteraceae</taxon>
        <taxon>BD1-7 clade</taxon>
    </lineage>
</organism>
<dbReference type="SUPFAM" id="SSF55729">
    <property type="entry name" value="Acyl-CoA N-acyltransferases (Nat)"/>
    <property type="match status" value="1"/>
</dbReference>
<accession>A0A5S9MRK7</accession>
<gene>
    <name evidence="2" type="ORF">OPDIPICF_00102</name>
</gene>